<dbReference type="InterPro" id="IPR036409">
    <property type="entry name" value="Aldolase_II/adducin_N_sf"/>
</dbReference>
<dbReference type="SUPFAM" id="SSF53639">
    <property type="entry name" value="AraD/HMP-PK domain-like"/>
    <property type="match status" value="1"/>
</dbReference>
<dbReference type="InterPro" id="IPR050197">
    <property type="entry name" value="Aldolase_class_II_sugar_metab"/>
</dbReference>
<dbReference type="GO" id="GO:0016832">
    <property type="term" value="F:aldehyde-lyase activity"/>
    <property type="evidence" value="ECO:0007669"/>
    <property type="project" value="TreeGrafter"/>
</dbReference>
<dbReference type="SMART" id="SM01007">
    <property type="entry name" value="Aldolase_II"/>
    <property type="match status" value="1"/>
</dbReference>
<dbReference type="OrthoDB" id="5344510at2"/>
<comment type="caution">
    <text evidence="4">The sequence shown here is derived from an EMBL/GenBank/DDBJ whole genome shotgun (WGS) entry which is preliminary data.</text>
</comment>
<keyword evidence="1" id="KW-0479">Metal-binding</keyword>
<protein>
    <recommendedName>
        <fullName evidence="3">Class II aldolase/adducin N-terminal domain-containing protein</fullName>
    </recommendedName>
</protein>
<feature type="domain" description="Class II aldolase/adducin N-terminal" evidence="3">
    <location>
        <begin position="10"/>
        <end position="187"/>
    </location>
</feature>
<dbReference type="Gene3D" id="3.40.225.10">
    <property type="entry name" value="Class II aldolase/adducin N-terminal domain"/>
    <property type="match status" value="1"/>
</dbReference>
<organism evidence="4 5">
    <name type="scientific">Helicobacter ganmani</name>
    <dbReference type="NCBI Taxonomy" id="60246"/>
    <lineage>
        <taxon>Bacteria</taxon>
        <taxon>Pseudomonadati</taxon>
        <taxon>Campylobacterota</taxon>
        <taxon>Epsilonproteobacteria</taxon>
        <taxon>Campylobacterales</taxon>
        <taxon>Helicobacteraceae</taxon>
        <taxon>Helicobacter</taxon>
    </lineage>
</organism>
<evidence type="ECO:0000259" key="3">
    <source>
        <dbReference type="SMART" id="SM01007"/>
    </source>
</evidence>
<dbReference type="PANTHER" id="PTHR22789">
    <property type="entry name" value="FUCULOSE PHOSPHATE ALDOLASE"/>
    <property type="match status" value="1"/>
</dbReference>
<evidence type="ECO:0000256" key="2">
    <source>
        <dbReference type="ARBA" id="ARBA00023239"/>
    </source>
</evidence>
<evidence type="ECO:0000313" key="5">
    <source>
        <dbReference type="Proteomes" id="UP000256650"/>
    </source>
</evidence>
<reference evidence="4 5" key="1">
    <citation type="submission" date="2018-04" db="EMBL/GenBank/DDBJ databases">
        <title>Novel Campyloabacter and Helicobacter Species and Strains.</title>
        <authorList>
            <person name="Mannion A.J."/>
            <person name="Shen Z."/>
            <person name="Fox J.G."/>
        </authorList>
    </citation>
    <scope>NUCLEOTIDE SEQUENCE [LARGE SCALE GENOMIC DNA]</scope>
    <source>
        <strain evidence="4 5">MIT 99-5101</strain>
    </source>
</reference>
<dbReference type="Proteomes" id="UP000256650">
    <property type="component" value="Unassembled WGS sequence"/>
</dbReference>
<dbReference type="RefSeq" id="WP_115550972.1">
    <property type="nucleotide sequence ID" value="NZ_CAONBV010000077.1"/>
</dbReference>
<keyword evidence="2" id="KW-0456">Lyase</keyword>
<dbReference type="GeneID" id="82535079"/>
<accession>A0A3D8IGF3</accession>
<evidence type="ECO:0000313" key="4">
    <source>
        <dbReference type="EMBL" id="RDU63641.1"/>
    </source>
</evidence>
<dbReference type="InterPro" id="IPR001303">
    <property type="entry name" value="Aldolase_II/adducin_N"/>
</dbReference>
<dbReference type="EMBL" id="NXLS01000002">
    <property type="protein sequence ID" value="RDU63641.1"/>
    <property type="molecule type" value="Genomic_DNA"/>
</dbReference>
<dbReference type="PANTHER" id="PTHR22789:SF0">
    <property type="entry name" value="3-OXO-TETRONATE 4-PHOSPHATE DECARBOXYLASE-RELATED"/>
    <property type="match status" value="1"/>
</dbReference>
<dbReference type="GO" id="GO:0019323">
    <property type="term" value="P:pentose catabolic process"/>
    <property type="evidence" value="ECO:0007669"/>
    <property type="project" value="TreeGrafter"/>
</dbReference>
<proteinExistence type="predicted"/>
<name>A0A3D8IGF3_9HELI</name>
<gene>
    <name evidence="4" type="ORF">CQA43_02095</name>
</gene>
<dbReference type="GO" id="GO:0046872">
    <property type="term" value="F:metal ion binding"/>
    <property type="evidence" value="ECO:0007669"/>
    <property type="project" value="UniProtKB-KW"/>
</dbReference>
<dbReference type="AlphaFoldDB" id="A0A3D8IGF3"/>
<dbReference type="NCBIfam" id="NF004492">
    <property type="entry name" value="PRK05834.1"/>
    <property type="match status" value="1"/>
</dbReference>
<dbReference type="Pfam" id="PF00596">
    <property type="entry name" value="Aldolase_II"/>
    <property type="match status" value="1"/>
</dbReference>
<dbReference type="GO" id="GO:0005829">
    <property type="term" value="C:cytosol"/>
    <property type="evidence" value="ECO:0007669"/>
    <property type="project" value="TreeGrafter"/>
</dbReference>
<keyword evidence="5" id="KW-1185">Reference proteome</keyword>
<sequence length="204" mass="24137">MDMLDKKILQNLKTISLSMFRKNFFGIFHGSISTKLEEGHFLINKKDAIFDDLDEESLIMLYHKRDYRWNDASMDAFIHSLLYQNIPNAKYIAYGMPPFTVSYTLTHNKIVPKDYFGYKMLDTLEVYNPKDFDSWYERADVEINRYFKESGKKIMVIRGYGVYVYHRDLQVLSKLFALLENTCKILHFSSLLEGSKQTQDLFDI</sequence>
<evidence type="ECO:0000256" key="1">
    <source>
        <dbReference type="ARBA" id="ARBA00022723"/>
    </source>
</evidence>